<protein>
    <submittedName>
        <fullName evidence="4">NADPH2:quinone reductase</fullName>
    </submittedName>
</protein>
<dbReference type="Gene3D" id="3.90.180.10">
    <property type="entry name" value="Medium-chain alcohol dehydrogenases, catalytic domain"/>
    <property type="match status" value="1"/>
</dbReference>
<dbReference type="InterPro" id="IPR011032">
    <property type="entry name" value="GroES-like_sf"/>
</dbReference>
<dbReference type="Gene3D" id="3.40.50.720">
    <property type="entry name" value="NAD(P)-binding Rossmann-like Domain"/>
    <property type="match status" value="1"/>
</dbReference>
<dbReference type="InterPro" id="IPR036291">
    <property type="entry name" value="NAD(P)-bd_dom_sf"/>
</dbReference>
<dbReference type="SUPFAM" id="SSF50129">
    <property type="entry name" value="GroES-like"/>
    <property type="match status" value="1"/>
</dbReference>
<dbReference type="Proteomes" id="UP000199421">
    <property type="component" value="Unassembled WGS sequence"/>
</dbReference>
<proteinExistence type="predicted"/>
<dbReference type="CDD" id="cd05286">
    <property type="entry name" value="QOR2"/>
    <property type="match status" value="1"/>
</dbReference>
<gene>
    <name evidence="4" type="ORF">SAMN05661044_01466</name>
</gene>
<dbReference type="GO" id="GO:0035925">
    <property type="term" value="F:mRNA 3'-UTR AU-rich region binding"/>
    <property type="evidence" value="ECO:0007669"/>
    <property type="project" value="TreeGrafter"/>
</dbReference>
<dbReference type="GO" id="GO:0003960">
    <property type="term" value="F:quinone reductase (NADPH) activity"/>
    <property type="evidence" value="ECO:0007669"/>
    <property type="project" value="InterPro"/>
</dbReference>
<dbReference type="RefSeq" id="WP_093321098.1">
    <property type="nucleotide sequence ID" value="NZ_FOAF01000001.1"/>
</dbReference>
<dbReference type="SUPFAM" id="SSF51735">
    <property type="entry name" value="NAD(P)-binding Rossmann-fold domains"/>
    <property type="match status" value="1"/>
</dbReference>
<dbReference type="PANTHER" id="PTHR48106">
    <property type="entry name" value="QUINONE OXIDOREDUCTASE PIG3-RELATED"/>
    <property type="match status" value="1"/>
</dbReference>
<dbReference type="EMBL" id="FOAF01000001">
    <property type="protein sequence ID" value="SEK90351.1"/>
    <property type="molecule type" value="Genomic_DNA"/>
</dbReference>
<feature type="domain" description="Enoyl reductase (ER)" evidence="3">
    <location>
        <begin position="16"/>
        <end position="325"/>
    </location>
</feature>
<dbReference type="OrthoDB" id="9787435at2"/>
<evidence type="ECO:0000259" key="3">
    <source>
        <dbReference type="SMART" id="SM00829"/>
    </source>
</evidence>
<dbReference type="SMART" id="SM00829">
    <property type="entry name" value="PKS_ER"/>
    <property type="match status" value="1"/>
</dbReference>
<keyword evidence="5" id="KW-1185">Reference proteome</keyword>
<dbReference type="InterPro" id="IPR013149">
    <property type="entry name" value="ADH-like_C"/>
</dbReference>
<evidence type="ECO:0000256" key="2">
    <source>
        <dbReference type="ARBA" id="ARBA00023002"/>
    </source>
</evidence>
<dbReference type="GO" id="GO:0070402">
    <property type="term" value="F:NADPH binding"/>
    <property type="evidence" value="ECO:0007669"/>
    <property type="project" value="TreeGrafter"/>
</dbReference>
<dbReference type="InterPro" id="IPR013154">
    <property type="entry name" value="ADH-like_N"/>
</dbReference>
<name>A0A1H7KU52_OLID1</name>
<dbReference type="GO" id="GO:0005829">
    <property type="term" value="C:cytosol"/>
    <property type="evidence" value="ECO:0007669"/>
    <property type="project" value="TreeGrafter"/>
</dbReference>
<sequence length="327" mass="35245">MKKIYKSGVVRIESQGPPAVLQYSTQEVQEPGTHEILVSQKAIAINFVDVMYRNGTFPIMSFPATIGGEAAGIVENVGSEVTAFKEGDRVAYYNALGSYAEQRLVRAEDLVKLPDDISYDQAASILAKGLTARMLIRQIYAVKPGDIILVHAAAGGVGSLLSKWTKALGATVIGTVGTEAKKAIASDNGVDHVIVMETQDLEAKIKELIGNQGIDAVFDGVGKATFNISIRLLKNGGTAVLFGMASGNPHLDMNYLSKRQIRLVRPALQQYLPDMHSRELATRELFDAWRDGLLGTIAPTIYALKDAAVAHRDLEEGKTTGSIILHP</sequence>
<organism evidence="4 5">
    <name type="scientific">Olivibacter domesticus</name>
    <name type="common">Pseudosphingobacterium domesticum</name>
    <dbReference type="NCBI Taxonomy" id="407022"/>
    <lineage>
        <taxon>Bacteria</taxon>
        <taxon>Pseudomonadati</taxon>
        <taxon>Bacteroidota</taxon>
        <taxon>Sphingobacteriia</taxon>
        <taxon>Sphingobacteriales</taxon>
        <taxon>Sphingobacteriaceae</taxon>
        <taxon>Olivibacter</taxon>
    </lineage>
</organism>
<dbReference type="STRING" id="407022.SAMN05661044_01466"/>
<dbReference type="AlphaFoldDB" id="A0A1H7KU52"/>
<dbReference type="Pfam" id="PF00107">
    <property type="entry name" value="ADH_zinc_N"/>
    <property type="match status" value="1"/>
</dbReference>
<dbReference type="InterPro" id="IPR020843">
    <property type="entry name" value="ER"/>
</dbReference>
<dbReference type="PANTHER" id="PTHR48106:SF13">
    <property type="entry name" value="QUINONE OXIDOREDUCTASE-RELATED"/>
    <property type="match status" value="1"/>
</dbReference>
<keyword evidence="1" id="KW-0521">NADP</keyword>
<dbReference type="Pfam" id="PF08240">
    <property type="entry name" value="ADH_N"/>
    <property type="match status" value="1"/>
</dbReference>
<reference evidence="5" key="1">
    <citation type="submission" date="2016-10" db="EMBL/GenBank/DDBJ databases">
        <authorList>
            <person name="Varghese N."/>
            <person name="Submissions S."/>
        </authorList>
    </citation>
    <scope>NUCLEOTIDE SEQUENCE [LARGE SCALE GENOMIC DNA]</scope>
    <source>
        <strain evidence="5">DSM 18733</strain>
    </source>
</reference>
<evidence type="ECO:0000313" key="5">
    <source>
        <dbReference type="Proteomes" id="UP000199421"/>
    </source>
</evidence>
<keyword evidence="2" id="KW-0560">Oxidoreductase</keyword>
<evidence type="ECO:0000256" key="1">
    <source>
        <dbReference type="ARBA" id="ARBA00022857"/>
    </source>
</evidence>
<dbReference type="InterPro" id="IPR047618">
    <property type="entry name" value="QOR-like"/>
</dbReference>
<accession>A0A1H7KU52</accession>
<evidence type="ECO:0000313" key="4">
    <source>
        <dbReference type="EMBL" id="SEK90351.1"/>
    </source>
</evidence>